<dbReference type="InterPro" id="IPR001878">
    <property type="entry name" value="Znf_CCHC"/>
</dbReference>
<dbReference type="GO" id="GO:0003676">
    <property type="term" value="F:nucleic acid binding"/>
    <property type="evidence" value="ECO:0007669"/>
    <property type="project" value="InterPro"/>
</dbReference>
<feature type="coiled-coil region" evidence="2">
    <location>
        <begin position="216"/>
        <end position="243"/>
    </location>
</feature>
<name>A0AAD8VW17_LOLMU</name>
<reference evidence="4" key="1">
    <citation type="submission" date="2023-07" db="EMBL/GenBank/DDBJ databases">
        <title>A chromosome-level genome assembly of Lolium multiflorum.</title>
        <authorList>
            <person name="Chen Y."/>
            <person name="Copetti D."/>
            <person name="Kolliker R."/>
            <person name="Studer B."/>
        </authorList>
    </citation>
    <scope>NUCLEOTIDE SEQUENCE</scope>
    <source>
        <strain evidence="4">02402/16</strain>
        <tissue evidence="4">Leaf</tissue>
    </source>
</reference>
<keyword evidence="5" id="KW-1185">Reference proteome</keyword>
<accession>A0AAD8VW17</accession>
<keyword evidence="1" id="KW-0863">Zinc-finger</keyword>
<evidence type="ECO:0000259" key="3">
    <source>
        <dbReference type="PROSITE" id="PS50158"/>
    </source>
</evidence>
<gene>
    <name evidence="4" type="ORF">QYE76_026896</name>
</gene>
<dbReference type="InterPro" id="IPR036875">
    <property type="entry name" value="Znf_CCHC_sf"/>
</dbReference>
<dbReference type="AlphaFoldDB" id="A0AAD8VW17"/>
<keyword evidence="2" id="KW-0175">Coiled coil</keyword>
<organism evidence="4 5">
    <name type="scientific">Lolium multiflorum</name>
    <name type="common">Italian ryegrass</name>
    <name type="synonym">Lolium perenne subsp. multiflorum</name>
    <dbReference type="NCBI Taxonomy" id="4521"/>
    <lineage>
        <taxon>Eukaryota</taxon>
        <taxon>Viridiplantae</taxon>
        <taxon>Streptophyta</taxon>
        <taxon>Embryophyta</taxon>
        <taxon>Tracheophyta</taxon>
        <taxon>Spermatophyta</taxon>
        <taxon>Magnoliopsida</taxon>
        <taxon>Liliopsida</taxon>
        <taxon>Poales</taxon>
        <taxon>Poaceae</taxon>
        <taxon>BOP clade</taxon>
        <taxon>Pooideae</taxon>
        <taxon>Poodae</taxon>
        <taxon>Poeae</taxon>
        <taxon>Poeae Chloroplast Group 2 (Poeae type)</taxon>
        <taxon>Loliodinae</taxon>
        <taxon>Loliinae</taxon>
        <taxon>Lolium</taxon>
    </lineage>
</organism>
<dbReference type="GO" id="GO:0008270">
    <property type="term" value="F:zinc ion binding"/>
    <property type="evidence" value="ECO:0007669"/>
    <property type="project" value="UniProtKB-KW"/>
</dbReference>
<proteinExistence type="predicted"/>
<evidence type="ECO:0000256" key="1">
    <source>
        <dbReference type="PROSITE-ProRule" id="PRU00047"/>
    </source>
</evidence>
<evidence type="ECO:0000313" key="4">
    <source>
        <dbReference type="EMBL" id="KAK1621379.1"/>
    </source>
</evidence>
<keyword evidence="1" id="KW-0479">Metal-binding</keyword>
<comment type="caution">
    <text evidence="4">The sequence shown here is derived from an EMBL/GenBank/DDBJ whole genome shotgun (WGS) entry which is preliminary data.</text>
</comment>
<feature type="domain" description="CCHC-type" evidence="3">
    <location>
        <begin position="34"/>
        <end position="48"/>
    </location>
</feature>
<protein>
    <recommendedName>
        <fullName evidence="3">CCHC-type domain-containing protein</fullName>
    </recommendedName>
</protein>
<dbReference type="PROSITE" id="PS50158">
    <property type="entry name" value="ZF_CCHC"/>
    <property type="match status" value="1"/>
</dbReference>
<dbReference type="SUPFAM" id="SSF57756">
    <property type="entry name" value="Retrovirus zinc finger-like domains"/>
    <property type="match status" value="1"/>
</dbReference>
<sequence>MTSTSDIATDFSLFAKKYKKKFPISFVEKKKRTCYNCDEDSHFANECPCEKRVDKPKFVKGVKPRLKPNPINERFKKNKGRAFVGTEYTSDEQEEDEEKEAIVAGLAFSKPGSLFTYDYSKDYSTESSTLNDIGSSFMARTTHDDDSDDSPSSTIVGSCLMPREIKVMESPPSLSSVLDDETEDQDEVAMLKELYKLRCTLRGDALVKFDFLMDSLKQKDESIEELEYHLNDKERRFNLLRQELKTERCISQGLKQQIETFELDKVKDLETIERAQLLAQELDASKKELERVGQKSEWGRSWRGLHSPDVAGVAAGRSCVRVGADGVRLDL</sequence>
<keyword evidence="1" id="KW-0862">Zinc</keyword>
<evidence type="ECO:0000256" key="2">
    <source>
        <dbReference type="SAM" id="Coils"/>
    </source>
</evidence>
<evidence type="ECO:0000313" key="5">
    <source>
        <dbReference type="Proteomes" id="UP001231189"/>
    </source>
</evidence>
<dbReference type="Proteomes" id="UP001231189">
    <property type="component" value="Unassembled WGS sequence"/>
</dbReference>
<dbReference type="EMBL" id="JAUUTY010000006">
    <property type="protein sequence ID" value="KAK1621379.1"/>
    <property type="molecule type" value="Genomic_DNA"/>
</dbReference>